<protein>
    <submittedName>
        <fullName evidence="1">Uncharacterized protein</fullName>
    </submittedName>
</protein>
<keyword evidence="2" id="KW-1185">Reference proteome</keyword>
<dbReference type="EMBL" id="JACXJA010000019">
    <property type="protein sequence ID" value="MBD2863345.1"/>
    <property type="molecule type" value="Genomic_DNA"/>
</dbReference>
<dbReference type="RefSeq" id="WP_190928977.1">
    <property type="nucleotide sequence ID" value="NZ_JACXJA010000019.1"/>
</dbReference>
<evidence type="ECO:0000313" key="2">
    <source>
        <dbReference type="Proteomes" id="UP000639396"/>
    </source>
</evidence>
<dbReference type="AlphaFoldDB" id="A0A927H051"/>
<organism evidence="1 2">
    <name type="scientific">Paenibacillus oceani</name>
    <dbReference type="NCBI Taxonomy" id="2772510"/>
    <lineage>
        <taxon>Bacteria</taxon>
        <taxon>Bacillati</taxon>
        <taxon>Bacillota</taxon>
        <taxon>Bacilli</taxon>
        <taxon>Bacillales</taxon>
        <taxon>Paenibacillaceae</taxon>
        <taxon>Paenibacillus</taxon>
    </lineage>
</organism>
<proteinExistence type="predicted"/>
<comment type="caution">
    <text evidence="1">The sequence shown here is derived from an EMBL/GenBank/DDBJ whole genome shotgun (WGS) entry which is preliminary data.</text>
</comment>
<sequence>MSEKQYEFRRRLEEVHKPNRRDPEALPGEDELEIDGSWQIVIPSFASPQLLHVAKDLQDYFFTSMGVSVLLRRVERIEEVASTGKQVIVLAAKAELPGVGHALTKTRSYRIVAERERIVVCGNEDRGTGQGSYFLEDVMNLREAPFVRLQDLTREPLFSPRMIHSGWGLDHFPDAHLNAMAHAGIDAILVFVKGIDETPFGYQDFNHTIDRAELFGLDVYMYSYVASRKHPEDEDALDYYESTYGRILEKYSRFKGIIFVGESCEFPSKDPNTTGMLRLEWPKDKPRTKPSPGWWPCYDYPQWLEMIKKVTRKHNPELDIVFWTYNWGYVGEEQRLKLIESLPTDITLMATFEMFEVYEKDGVTFRCADYTASFEGPGKYFASEAKAAHDRGIRLYTMANTGGLTWDIGVIPYEPIPYQWARRHAGLLRSRRDWGLAGLMESHHFGWWPSFVSDLTKWAYWSPSPLQEETFAAVARRDFSEQAVPLVLEAWRHWSEGIRHIIPSNYDQYGPFRIGPSYPLVFREKVEIPAAWYAHFGNQIIAPNYGQGNELESYKRVDTEIRSLQQMASLWEQGNASIERALEQTPPRKREEGMLLLNLNRFIHRTVLTGIHTKVWWKLRHQLLNNTDQAQTAVLLEQLEQVALQEIANAEATIPLVEADSRLGWEPSMEYMTDPEHLRWKIAQVRRVLEHELPNYREGLGNSSMFASS</sequence>
<evidence type="ECO:0000313" key="1">
    <source>
        <dbReference type="EMBL" id="MBD2863345.1"/>
    </source>
</evidence>
<reference evidence="1" key="1">
    <citation type="submission" date="2020-09" db="EMBL/GenBank/DDBJ databases">
        <title>A novel bacterium of genus Paenibacillus, isolated from South China Sea.</title>
        <authorList>
            <person name="Huang H."/>
            <person name="Mo K."/>
            <person name="Hu Y."/>
        </authorList>
    </citation>
    <scope>NUCLEOTIDE SEQUENCE</scope>
    <source>
        <strain evidence="1">IB182363</strain>
    </source>
</reference>
<gene>
    <name evidence="1" type="ORF">IDH45_15235</name>
</gene>
<accession>A0A927H051</accession>
<name>A0A927H051_9BACL</name>
<dbReference type="Proteomes" id="UP000639396">
    <property type="component" value="Unassembled WGS sequence"/>
</dbReference>